<name>A0ABS6KI14_9MYCO</name>
<evidence type="ECO:0000313" key="1">
    <source>
        <dbReference type="EMBL" id="MBU9763216.1"/>
    </source>
</evidence>
<dbReference type="Proteomes" id="UP000812982">
    <property type="component" value="Unassembled WGS sequence"/>
</dbReference>
<reference evidence="1 2" key="1">
    <citation type="journal article" date="2021" name="Sci. Rep.">
        <title>Phenotypic and genomic hallmarks of a novel, potentially pathogenic rapidly growing Mycobacterium species related to the Mycobacterium fortuitum complex.</title>
        <authorList>
            <person name="Gharbi R."/>
            <person name="Khanna V."/>
            <person name="Frigui W."/>
            <person name="Mhenni B."/>
            <person name="Brosch R."/>
            <person name="Mardassi H."/>
        </authorList>
    </citation>
    <scope>NUCLEOTIDE SEQUENCE [LARGE SCALE GENOMIC DNA]</scope>
    <source>
        <strain evidence="1 2">TNTM28</strain>
    </source>
</reference>
<evidence type="ECO:0008006" key="3">
    <source>
        <dbReference type="Google" id="ProtNLM"/>
    </source>
</evidence>
<keyword evidence="2" id="KW-1185">Reference proteome</keyword>
<dbReference type="EMBL" id="VOMB01000006">
    <property type="protein sequence ID" value="MBU9763216.1"/>
    <property type="molecule type" value="Genomic_DNA"/>
</dbReference>
<comment type="caution">
    <text evidence="1">The sequence shown here is derived from an EMBL/GenBank/DDBJ whole genome shotgun (WGS) entry which is preliminary data.</text>
</comment>
<sequence>MLVNPDLLRGFATQADTAAGAIQESDAGLTVSAAADGLPGSMTQWTTREVGGHLDQVLADIAQDVGTIGALVRGAGDKYEVDDNDLSRGFEGLF</sequence>
<evidence type="ECO:0000313" key="2">
    <source>
        <dbReference type="Proteomes" id="UP000812982"/>
    </source>
</evidence>
<gene>
    <name evidence="1" type="ORF">FR943_05070</name>
</gene>
<protein>
    <recommendedName>
        <fullName evidence="3">ESX-1 secretion-associated protein</fullName>
    </recommendedName>
</protein>
<proteinExistence type="predicted"/>
<organism evidence="1 2">
    <name type="scientific">[Mycobacterium] fortunisiensis</name>
    <dbReference type="NCBI Taxonomy" id="2600579"/>
    <lineage>
        <taxon>Bacteria</taxon>
        <taxon>Bacillati</taxon>
        <taxon>Actinomycetota</taxon>
        <taxon>Actinomycetes</taxon>
        <taxon>Mycobacteriales</taxon>
        <taxon>Mycobacteriaceae</taxon>
        <taxon>Mycolicibacterium</taxon>
    </lineage>
</organism>
<accession>A0ABS6KI14</accession>